<dbReference type="OrthoDB" id="5437621at2759"/>
<proteinExistence type="predicted"/>
<protein>
    <submittedName>
        <fullName evidence="2">Uncharacterized protein</fullName>
    </submittedName>
</protein>
<dbReference type="Proteomes" id="UP000267821">
    <property type="component" value="Unassembled WGS sequence"/>
</dbReference>
<dbReference type="AlphaFoldDB" id="A0A3N4LA40"/>
<dbReference type="EMBL" id="ML121584">
    <property type="protein sequence ID" value="RPB19764.1"/>
    <property type="molecule type" value="Genomic_DNA"/>
</dbReference>
<evidence type="ECO:0000313" key="2">
    <source>
        <dbReference type="EMBL" id="RPB19764.1"/>
    </source>
</evidence>
<feature type="region of interest" description="Disordered" evidence="1">
    <location>
        <begin position="1"/>
        <end position="24"/>
    </location>
</feature>
<reference evidence="2 3" key="1">
    <citation type="journal article" date="2018" name="Nat. Ecol. Evol.">
        <title>Pezizomycetes genomes reveal the molecular basis of ectomycorrhizal truffle lifestyle.</title>
        <authorList>
            <person name="Murat C."/>
            <person name="Payen T."/>
            <person name="Noel B."/>
            <person name="Kuo A."/>
            <person name="Morin E."/>
            <person name="Chen J."/>
            <person name="Kohler A."/>
            <person name="Krizsan K."/>
            <person name="Balestrini R."/>
            <person name="Da Silva C."/>
            <person name="Montanini B."/>
            <person name="Hainaut M."/>
            <person name="Levati E."/>
            <person name="Barry K.W."/>
            <person name="Belfiori B."/>
            <person name="Cichocki N."/>
            <person name="Clum A."/>
            <person name="Dockter R.B."/>
            <person name="Fauchery L."/>
            <person name="Guy J."/>
            <person name="Iotti M."/>
            <person name="Le Tacon F."/>
            <person name="Lindquist E.A."/>
            <person name="Lipzen A."/>
            <person name="Malagnac F."/>
            <person name="Mello A."/>
            <person name="Molinier V."/>
            <person name="Miyauchi S."/>
            <person name="Poulain J."/>
            <person name="Riccioni C."/>
            <person name="Rubini A."/>
            <person name="Sitrit Y."/>
            <person name="Splivallo R."/>
            <person name="Traeger S."/>
            <person name="Wang M."/>
            <person name="Zifcakova L."/>
            <person name="Wipf D."/>
            <person name="Zambonelli A."/>
            <person name="Paolocci F."/>
            <person name="Nowrousian M."/>
            <person name="Ottonello S."/>
            <person name="Baldrian P."/>
            <person name="Spatafora J.W."/>
            <person name="Henrissat B."/>
            <person name="Nagy L.G."/>
            <person name="Aury J.M."/>
            <person name="Wincker P."/>
            <person name="Grigoriev I.V."/>
            <person name="Bonfante P."/>
            <person name="Martin F.M."/>
        </authorList>
    </citation>
    <scope>NUCLEOTIDE SEQUENCE [LARGE SCALE GENOMIC DNA]</scope>
    <source>
        <strain evidence="2 3">ATCC MYA-4762</strain>
    </source>
</reference>
<accession>A0A3N4LA40</accession>
<gene>
    <name evidence="2" type="ORF">L211DRAFT_871064</name>
</gene>
<dbReference type="InParanoid" id="A0A3N4LA40"/>
<organism evidence="2 3">
    <name type="scientific">Terfezia boudieri ATCC MYA-4762</name>
    <dbReference type="NCBI Taxonomy" id="1051890"/>
    <lineage>
        <taxon>Eukaryota</taxon>
        <taxon>Fungi</taxon>
        <taxon>Dikarya</taxon>
        <taxon>Ascomycota</taxon>
        <taxon>Pezizomycotina</taxon>
        <taxon>Pezizomycetes</taxon>
        <taxon>Pezizales</taxon>
        <taxon>Pezizaceae</taxon>
        <taxon>Terfezia</taxon>
    </lineage>
</organism>
<sequence length="337" mass="37597">MSTNPGRRLRPLAPKLPCHPVSPVPHRLQPEYKNFWNQQDTDDPAMPTANVKLQDSAPAHSHIPSVYSSDDCRSSPILSHNSTVSGLERKQYAVAAPYIYSNRVPLTSATDSLPELAFRNVPAGVVTSESLASEPLCSSESYGLSTHHHLPYSGLHFQDTTFQNQHDGNYYTRMLNSPEVAVGATVVQPTIGVYQRPYSTHQTSQPIVNQLPISTQHLMPLHLPYLASLQPNSQNLACVTCPSIWRSHFESITFSHSEDKGMCNIRHSYRHLQQHVHAAHQWHYGNACALCENLFCFHLGKMMLLEAAKGDFTDVKIDLGNSFMTLRQHIEEAHGGC</sequence>
<evidence type="ECO:0000313" key="3">
    <source>
        <dbReference type="Proteomes" id="UP000267821"/>
    </source>
</evidence>
<evidence type="ECO:0000256" key="1">
    <source>
        <dbReference type="SAM" id="MobiDB-lite"/>
    </source>
</evidence>
<keyword evidence="3" id="KW-1185">Reference proteome</keyword>
<name>A0A3N4LA40_9PEZI</name>